<evidence type="ECO:0000313" key="5">
    <source>
        <dbReference type="Proteomes" id="UP000237347"/>
    </source>
</evidence>
<keyword evidence="2" id="KW-0808">Transferase</keyword>
<dbReference type="PROSITE" id="PS51515">
    <property type="entry name" value="BIN3_SAM"/>
    <property type="match status" value="1"/>
</dbReference>
<proteinExistence type="inferred from homology"/>
<reference evidence="4 5" key="1">
    <citation type="journal article" date="2018" name="Sci. Data">
        <title>The draft genome sequence of cork oak.</title>
        <authorList>
            <person name="Ramos A.M."/>
            <person name="Usie A."/>
            <person name="Barbosa P."/>
            <person name="Barros P.M."/>
            <person name="Capote T."/>
            <person name="Chaves I."/>
            <person name="Simoes F."/>
            <person name="Abreu I."/>
            <person name="Carrasquinho I."/>
            <person name="Faro C."/>
            <person name="Guimaraes J.B."/>
            <person name="Mendonca D."/>
            <person name="Nobrega F."/>
            <person name="Rodrigues L."/>
            <person name="Saibo N.J.M."/>
            <person name="Varela M.C."/>
            <person name="Egas C."/>
            <person name="Matos J."/>
            <person name="Miguel C.M."/>
            <person name="Oliveira M.M."/>
            <person name="Ricardo C.P."/>
            <person name="Goncalves S."/>
        </authorList>
    </citation>
    <scope>NUCLEOTIDE SEQUENCE [LARGE SCALE GENOMIC DNA]</scope>
    <source>
        <strain evidence="5">cv. HL8</strain>
    </source>
</reference>
<evidence type="ECO:0000256" key="1">
    <source>
        <dbReference type="PROSITE-ProRule" id="PRU00848"/>
    </source>
</evidence>
<comment type="caution">
    <text evidence="4">The sequence shown here is derived from an EMBL/GenBank/DDBJ whole genome shotgun (WGS) entry which is preliminary data.</text>
</comment>
<dbReference type="GO" id="GO:0008171">
    <property type="term" value="F:O-methyltransferase activity"/>
    <property type="evidence" value="ECO:0007669"/>
    <property type="project" value="UniProtKB-UniRule"/>
</dbReference>
<dbReference type="Proteomes" id="UP000237347">
    <property type="component" value="Unassembled WGS sequence"/>
</dbReference>
<dbReference type="InterPro" id="IPR029063">
    <property type="entry name" value="SAM-dependent_MTases_sf"/>
</dbReference>
<keyword evidence="2 4" id="KW-0489">Methyltransferase</keyword>
<evidence type="ECO:0000256" key="2">
    <source>
        <dbReference type="RuleBase" id="RU367087"/>
    </source>
</evidence>
<dbReference type="GO" id="GO:0017069">
    <property type="term" value="F:snRNA binding"/>
    <property type="evidence" value="ECO:0007669"/>
    <property type="project" value="TreeGrafter"/>
</dbReference>
<dbReference type="AlphaFoldDB" id="A0AAW0J1W4"/>
<comment type="similarity">
    <text evidence="2">Belongs to the methyltransferase superfamily.</text>
</comment>
<dbReference type="EMBL" id="PKMF04000736">
    <property type="protein sequence ID" value="KAK7820507.1"/>
    <property type="molecule type" value="Genomic_DNA"/>
</dbReference>
<dbReference type="PANTHER" id="PTHR12315:SF0">
    <property type="entry name" value="7SK SNRNA METHYLPHOSPHATE CAPPING ENZYME"/>
    <property type="match status" value="1"/>
</dbReference>
<keyword evidence="1 2" id="KW-0949">S-adenosyl-L-methionine</keyword>
<evidence type="ECO:0000313" key="4">
    <source>
        <dbReference type="EMBL" id="KAK7820507.1"/>
    </source>
</evidence>
<sequence>MGVYQKQLDHQILNLLDEYHANDTQIQMAIIKNLQPKLKKQENEKVPLTLLSKVIGASGQIGQDLQEDPRLNVFKKEWFEGKECLDIGCNSGIIPFSLVAIS</sequence>
<evidence type="ECO:0000259" key="3">
    <source>
        <dbReference type="PROSITE" id="PS51515"/>
    </source>
</evidence>
<keyword evidence="5" id="KW-1185">Reference proteome</keyword>
<dbReference type="InterPro" id="IPR039772">
    <property type="entry name" value="Bin3-like"/>
</dbReference>
<gene>
    <name evidence="4" type="ORF">CFP56_038755</name>
</gene>
<name>A0AAW0J1W4_QUESU</name>
<dbReference type="EC" id="2.1.1.-" evidence="2"/>
<organism evidence="4 5">
    <name type="scientific">Quercus suber</name>
    <name type="common">Cork oak</name>
    <dbReference type="NCBI Taxonomy" id="58331"/>
    <lineage>
        <taxon>Eukaryota</taxon>
        <taxon>Viridiplantae</taxon>
        <taxon>Streptophyta</taxon>
        <taxon>Embryophyta</taxon>
        <taxon>Tracheophyta</taxon>
        <taxon>Spermatophyta</taxon>
        <taxon>Magnoliopsida</taxon>
        <taxon>eudicotyledons</taxon>
        <taxon>Gunneridae</taxon>
        <taxon>Pentapetalae</taxon>
        <taxon>rosids</taxon>
        <taxon>fabids</taxon>
        <taxon>Fagales</taxon>
        <taxon>Fagaceae</taxon>
        <taxon>Quercus</taxon>
    </lineage>
</organism>
<feature type="domain" description="Bin3-type SAM" evidence="3">
    <location>
        <begin position="68"/>
        <end position="102"/>
    </location>
</feature>
<dbReference type="GO" id="GO:0040031">
    <property type="term" value="P:snRNA modification"/>
    <property type="evidence" value="ECO:0007669"/>
    <property type="project" value="TreeGrafter"/>
</dbReference>
<dbReference type="GO" id="GO:0032259">
    <property type="term" value="P:methylation"/>
    <property type="evidence" value="ECO:0007669"/>
    <property type="project" value="UniProtKB-KW"/>
</dbReference>
<dbReference type="InterPro" id="IPR024160">
    <property type="entry name" value="BIN3_SAM-bd_dom"/>
</dbReference>
<dbReference type="Gene3D" id="3.40.50.150">
    <property type="entry name" value="Vaccinia Virus protein VP39"/>
    <property type="match status" value="1"/>
</dbReference>
<dbReference type="GO" id="GO:0008173">
    <property type="term" value="F:RNA methyltransferase activity"/>
    <property type="evidence" value="ECO:0007669"/>
    <property type="project" value="UniProtKB-UniRule"/>
</dbReference>
<protein>
    <recommendedName>
        <fullName evidence="2">RNA methyltransferase</fullName>
        <ecNumber evidence="2">2.1.1.-</ecNumber>
    </recommendedName>
</protein>
<dbReference type="PANTHER" id="PTHR12315">
    <property type="entry name" value="BICOID-INTERACTING PROTEIN RELATED"/>
    <property type="match status" value="1"/>
</dbReference>
<accession>A0AAW0J1W4</accession>